<keyword evidence="2" id="KW-1185">Reference proteome</keyword>
<evidence type="ECO:0000313" key="1">
    <source>
        <dbReference type="EMBL" id="CAG8581180.1"/>
    </source>
</evidence>
<name>A0A9N9G309_9GLOM</name>
<reference evidence="1" key="1">
    <citation type="submission" date="2021-06" db="EMBL/GenBank/DDBJ databases">
        <authorList>
            <person name="Kallberg Y."/>
            <person name="Tangrot J."/>
            <person name="Rosling A."/>
        </authorList>
    </citation>
    <scope>NUCLEOTIDE SEQUENCE</scope>
    <source>
        <strain evidence="1">FL966</strain>
    </source>
</reference>
<comment type="caution">
    <text evidence="1">The sequence shown here is derived from an EMBL/GenBank/DDBJ whole genome shotgun (WGS) entry which is preliminary data.</text>
</comment>
<dbReference type="EMBL" id="CAJVQA010003699">
    <property type="protein sequence ID" value="CAG8581180.1"/>
    <property type="molecule type" value="Genomic_DNA"/>
</dbReference>
<organism evidence="1 2">
    <name type="scientific">Cetraspora pellucida</name>
    <dbReference type="NCBI Taxonomy" id="1433469"/>
    <lineage>
        <taxon>Eukaryota</taxon>
        <taxon>Fungi</taxon>
        <taxon>Fungi incertae sedis</taxon>
        <taxon>Mucoromycota</taxon>
        <taxon>Glomeromycotina</taxon>
        <taxon>Glomeromycetes</taxon>
        <taxon>Diversisporales</taxon>
        <taxon>Gigasporaceae</taxon>
        <taxon>Cetraspora</taxon>
    </lineage>
</organism>
<evidence type="ECO:0000313" key="2">
    <source>
        <dbReference type="Proteomes" id="UP000789759"/>
    </source>
</evidence>
<dbReference type="InterPro" id="IPR018247">
    <property type="entry name" value="EF_Hand_1_Ca_BS"/>
</dbReference>
<dbReference type="OrthoDB" id="2448782at2759"/>
<dbReference type="AlphaFoldDB" id="A0A9N9G309"/>
<gene>
    <name evidence="1" type="ORF">CPELLU_LOCUS6096</name>
</gene>
<sequence>MLNRTLITDDPEAQRFINLSYVTNTEKIPQNGYIIFFIGWFSKKDGKPFKVESVHNYGKMKSLQNDGYSDIDKSNLLTLEEIISCLNYNYLSIENNEEIWYKSSKMGANKLKIILQQIVINIGINFDSNQKITNYNVCCTAIMILKASDIPEDEVMIFSGYHSQEAIQSYSSLTEDQHLSSIALLILYTAYNEDFKSYYTFSGDSYNYINYKLDKNEGTIVLL</sequence>
<accession>A0A9N9G309</accession>
<dbReference type="Proteomes" id="UP000789759">
    <property type="component" value="Unassembled WGS sequence"/>
</dbReference>
<proteinExistence type="predicted"/>
<protein>
    <submittedName>
        <fullName evidence="1">14586_t:CDS:1</fullName>
    </submittedName>
</protein>
<dbReference type="PROSITE" id="PS00018">
    <property type="entry name" value="EF_HAND_1"/>
    <property type="match status" value="1"/>
</dbReference>